<accession>A0ABV9JWD1</accession>
<evidence type="ECO:0000313" key="10">
    <source>
        <dbReference type="Proteomes" id="UP001595988"/>
    </source>
</evidence>
<evidence type="ECO:0000256" key="7">
    <source>
        <dbReference type="SAM" id="Phobius"/>
    </source>
</evidence>
<keyword evidence="2 7" id="KW-0812">Transmembrane</keyword>
<feature type="transmembrane region" description="Helical" evidence="7">
    <location>
        <begin position="971"/>
        <end position="991"/>
    </location>
</feature>
<dbReference type="InterPro" id="IPR013525">
    <property type="entry name" value="ABC2_TM"/>
</dbReference>
<name>A0ABV9JWD1_9BACI</name>
<dbReference type="RefSeq" id="WP_289584752.1">
    <property type="nucleotide sequence ID" value="NZ_JBHSFT010000010.1"/>
</dbReference>
<dbReference type="NCBIfam" id="TIGR03062">
    <property type="entry name" value="pip_yhgE_Cterm"/>
    <property type="match status" value="1"/>
</dbReference>
<feature type="domain" description="ABC-2 type transporter transmembrane" evidence="8">
    <location>
        <begin position="21"/>
        <end position="170"/>
    </location>
</feature>
<dbReference type="Gene3D" id="1.20.5.340">
    <property type="match status" value="1"/>
</dbReference>
<keyword evidence="5" id="KW-0175">Coiled coil</keyword>
<reference evidence="10" key="1">
    <citation type="journal article" date="2019" name="Int. J. Syst. Evol. Microbiol.">
        <title>The Global Catalogue of Microorganisms (GCM) 10K type strain sequencing project: providing services to taxonomists for standard genome sequencing and annotation.</title>
        <authorList>
            <consortium name="The Broad Institute Genomics Platform"/>
            <consortium name="The Broad Institute Genome Sequencing Center for Infectious Disease"/>
            <person name="Wu L."/>
            <person name="Ma J."/>
        </authorList>
    </citation>
    <scope>NUCLEOTIDE SEQUENCE [LARGE SCALE GENOMIC DNA]</scope>
    <source>
        <strain evidence="10">CCUG 37257</strain>
    </source>
</reference>
<gene>
    <name evidence="9" type="ORF">ACFO3P_07125</name>
</gene>
<feature type="compositionally biased region" description="Acidic residues" evidence="6">
    <location>
        <begin position="486"/>
        <end position="506"/>
    </location>
</feature>
<feature type="region of interest" description="Disordered" evidence="6">
    <location>
        <begin position="405"/>
        <end position="434"/>
    </location>
</feature>
<keyword evidence="10" id="KW-1185">Reference proteome</keyword>
<feature type="transmembrane region" description="Helical" evidence="7">
    <location>
        <begin position="943"/>
        <end position="965"/>
    </location>
</feature>
<evidence type="ECO:0000256" key="4">
    <source>
        <dbReference type="ARBA" id="ARBA00023136"/>
    </source>
</evidence>
<dbReference type="Proteomes" id="UP001595988">
    <property type="component" value="Unassembled WGS sequence"/>
</dbReference>
<feature type="transmembrane region" description="Helical" evidence="7">
    <location>
        <begin position="21"/>
        <end position="38"/>
    </location>
</feature>
<sequence>MKKAFKITKQDMKNIIRVPSVLILIIGLAILPSFYAWFNIKASWDPYSNTEGIKIGVVSDDTGTEVEDQSINMGDELIENLKENDSLGWQFDDSIEEADEKVYTGEYFATIHIPESFSEDVASILNEEPRSAIVQYKVNEKVNAIAPKMTSTGATQITETINDEFVQTTAKTLLEEFNNAGIELEENLPTMQKIRDAVYNLHDHIDDIDEAGDLIVQLDEDQDTIQNYADTLDSLQEYESNIREGGDQILTAQSHLDDINRLGNAVVELNQSMPDIENALTRISSIQQYFPAINQGLEDAYAASITAGDTLADVQERIPEINNQIQDYQNQVDNAQDTLEEAEQATDEVSELVNSRINEAEEIINGLPSFDFNTEESVTPDFVNNVKDSVGDSQGKLEEMLEELRNSDSLESNESLDKLSSTADGTKEQGNELSAELEDMLTKIEADNFTEEDITTLNEAIADYQSSFDEVKEDLANAEFVPDTSQNEENEETDENSDNAEEGTEENNEKSSNDAEENTEQESEENNDNAAEETEQSEDTPETQQRDEEIDQVINELHDDTMQAFDEISNVLDQNIDLAKSNIQQLPELIAMKENPDRAEYAEEQLQAIQDSIEGLQSSITSTENSLALLETPENKEELDNIQEALESGDFNLNNVIDFLENGNLDLSQLEDVKDNAINDLNTLQTFNEDTLEPFVNNAFTTLENRLNDADSKLSAALEYTDLASNYLSEAATVVNDSQYYLNLLNENLPYYEEQFSDVSDTVNQHFPEFKNGVDMASGFFQNDMPHLEDEINNLAGFVTNDMDDLIAQYENLNSLVQDNLPEAQEAIGEMADFIRDDWPGYKEDIQNAYDRIKQMEDDQIIEELIAALQNDLSDETEYFSRPVQLDEEKLFPIPNYGSANTPFYTVLAIWVGALLLCNLITTDLKDKNREEFSLRDIYLGRMTLFLIVAILQAVIVSLGNIFILDAYMAHPVYFTLFSVLIALAFMIIVYTLVSLFGNVGKAIAIIFMILQLSGGGGMFPIQVAPEFFQAIHPFLPFTYAIDILREATGGIVWSVVYNRFLILAIFPAIFILLGYTFRPWIAPRVHKAYLKSKKSNMID</sequence>
<keyword evidence="3 7" id="KW-1133">Transmembrane helix</keyword>
<feature type="region of interest" description="Disordered" evidence="6">
    <location>
        <begin position="479"/>
        <end position="547"/>
    </location>
</feature>
<evidence type="ECO:0000256" key="2">
    <source>
        <dbReference type="ARBA" id="ARBA00022692"/>
    </source>
</evidence>
<feature type="compositionally biased region" description="Polar residues" evidence="6">
    <location>
        <begin position="409"/>
        <end position="424"/>
    </location>
</feature>
<evidence type="ECO:0000259" key="8">
    <source>
        <dbReference type="Pfam" id="PF12698"/>
    </source>
</evidence>
<dbReference type="EMBL" id="JBHSFT010000010">
    <property type="protein sequence ID" value="MFC4661966.1"/>
    <property type="molecule type" value="Genomic_DNA"/>
</dbReference>
<feature type="transmembrane region" description="Helical" evidence="7">
    <location>
        <begin position="904"/>
        <end position="922"/>
    </location>
</feature>
<evidence type="ECO:0000256" key="6">
    <source>
        <dbReference type="SAM" id="MobiDB-lite"/>
    </source>
</evidence>
<evidence type="ECO:0000313" key="9">
    <source>
        <dbReference type="EMBL" id="MFC4661966.1"/>
    </source>
</evidence>
<dbReference type="PANTHER" id="PTHR43077:SF10">
    <property type="entry name" value="TRANSPORT PERMEASE PROTEIN"/>
    <property type="match status" value="1"/>
</dbReference>
<keyword evidence="4 7" id="KW-0472">Membrane</keyword>
<dbReference type="NCBIfam" id="TIGR03061">
    <property type="entry name" value="pip_yhgE_Nterm"/>
    <property type="match status" value="1"/>
</dbReference>
<protein>
    <submittedName>
        <fullName evidence="9">YhgE/Pip family protein</fullName>
    </submittedName>
</protein>
<feature type="compositionally biased region" description="Acidic residues" evidence="6">
    <location>
        <begin position="514"/>
        <end position="541"/>
    </location>
</feature>
<dbReference type="PANTHER" id="PTHR43077">
    <property type="entry name" value="TRANSPORT PERMEASE YVFS-RELATED"/>
    <property type="match status" value="1"/>
</dbReference>
<dbReference type="Pfam" id="PF12698">
    <property type="entry name" value="ABC2_membrane_3"/>
    <property type="match status" value="2"/>
</dbReference>
<proteinExistence type="predicted"/>
<feature type="coiled-coil region" evidence="5">
    <location>
        <begin position="311"/>
        <end position="355"/>
    </location>
</feature>
<dbReference type="InterPro" id="IPR017501">
    <property type="entry name" value="Phage_infect_YhgE_C"/>
</dbReference>
<evidence type="ECO:0000256" key="5">
    <source>
        <dbReference type="SAM" id="Coils"/>
    </source>
</evidence>
<comment type="caution">
    <text evidence="9">The sequence shown here is derived from an EMBL/GenBank/DDBJ whole genome shotgun (WGS) entry which is preliminary data.</text>
</comment>
<comment type="subcellular location">
    <subcellularLocation>
        <location evidence="1">Membrane</location>
        <topology evidence="1">Multi-pass membrane protein</topology>
    </subcellularLocation>
</comment>
<dbReference type="InterPro" id="IPR017500">
    <property type="entry name" value="Phage_infect_YhgE_N"/>
</dbReference>
<feature type="transmembrane region" description="Helical" evidence="7">
    <location>
        <begin position="1003"/>
        <end position="1022"/>
    </location>
</feature>
<evidence type="ECO:0000256" key="3">
    <source>
        <dbReference type="ARBA" id="ARBA00022989"/>
    </source>
</evidence>
<evidence type="ECO:0000256" key="1">
    <source>
        <dbReference type="ARBA" id="ARBA00004141"/>
    </source>
</evidence>
<feature type="domain" description="ABC-2 type transporter transmembrane" evidence="8">
    <location>
        <begin position="840"/>
        <end position="1076"/>
    </location>
</feature>
<dbReference type="InterPro" id="IPR051328">
    <property type="entry name" value="T7SS_ABC-Transporter"/>
</dbReference>
<organism evidence="9 10">
    <name type="scientific">Oceanobacillus aidingensis</name>
    <dbReference type="NCBI Taxonomy" id="645964"/>
    <lineage>
        <taxon>Bacteria</taxon>
        <taxon>Bacillati</taxon>
        <taxon>Bacillota</taxon>
        <taxon>Bacilli</taxon>
        <taxon>Bacillales</taxon>
        <taxon>Bacillaceae</taxon>
        <taxon>Oceanobacillus</taxon>
    </lineage>
</organism>
<feature type="transmembrane region" description="Helical" evidence="7">
    <location>
        <begin position="1057"/>
        <end position="1078"/>
    </location>
</feature>